<organism evidence="1 2">
    <name type="scientific">Passalora fulva</name>
    <name type="common">Tomato leaf mold</name>
    <name type="synonym">Cladosporium fulvum</name>
    <dbReference type="NCBI Taxonomy" id="5499"/>
    <lineage>
        <taxon>Eukaryota</taxon>
        <taxon>Fungi</taxon>
        <taxon>Dikarya</taxon>
        <taxon>Ascomycota</taxon>
        <taxon>Pezizomycotina</taxon>
        <taxon>Dothideomycetes</taxon>
        <taxon>Dothideomycetidae</taxon>
        <taxon>Mycosphaerellales</taxon>
        <taxon>Mycosphaerellaceae</taxon>
        <taxon>Fulvia</taxon>
    </lineage>
</organism>
<evidence type="ECO:0000313" key="1">
    <source>
        <dbReference type="EMBL" id="UJO18221.1"/>
    </source>
</evidence>
<reference evidence="1" key="2">
    <citation type="journal article" date="2022" name="Microb. Genom.">
        <title>A chromosome-scale genome assembly of the tomato pathogen Cladosporium fulvum reveals a compartmentalized genome architecture and the presence of a dispensable chromosome.</title>
        <authorList>
            <person name="Zaccaron A.Z."/>
            <person name="Chen L.H."/>
            <person name="Samaras A."/>
            <person name="Stergiopoulos I."/>
        </authorList>
    </citation>
    <scope>NUCLEOTIDE SEQUENCE</scope>
    <source>
        <strain evidence="1">Race5_Kim</strain>
    </source>
</reference>
<keyword evidence="2" id="KW-1185">Reference proteome</keyword>
<accession>A0A9Q8LIW0</accession>
<dbReference type="PROSITE" id="PS51257">
    <property type="entry name" value="PROKAR_LIPOPROTEIN"/>
    <property type="match status" value="1"/>
</dbReference>
<name>A0A9Q8LIW0_PASFU</name>
<protein>
    <submittedName>
        <fullName evidence="1">Uncharacterized protein</fullName>
    </submittedName>
</protein>
<dbReference type="KEGG" id="ffu:CLAFUR5_06543"/>
<evidence type="ECO:0000313" key="2">
    <source>
        <dbReference type="Proteomes" id="UP000756132"/>
    </source>
</evidence>
<dbReference type="Proteomes" id="UP000756132">
    <property type="component" value="Chromosome 5"/>
</dbReference>
<gene>
    <name evidence="1" type="ORF">CLAFUR5_06543</name>
</gene>
<dbReference type="EMBL" id="CP090167">
    <property type="protein sequence ID" value="UJO18221.1"/>
    <property type="molecule type" value="Genomic_DNA"/>
</dbReference>
<dbReference type="AlphaFoldDB" id="A0A9Q8LIW0"/>
<dbReference type="GeneID" id="71986421"/>
<reference evidence="1" key="1">
    <citation type="submission" date="2021-12" db="EMBL/GenBank/DDBJ databases">
        <authorList>
            <person name="Zaccaron A."/>
            <person name="Stergiopoulos I."/>
        </authorList>
    </citation>
    <scope>NUCLEOTIDE SEQUENCE</scope>
    <source>
        <strain evidence="1">Race5_Kim</strain>
    </source>
</reference>
<proteinExistence type="predicted"/>
<sequence length="128" mass="13895">MDRCIRWKVSIATSTMQTNACISSGCDDSDWALGSRRLVYMSYLDPERTVVGRATANKSKDCNSNDDSASFFPSKATMKLLALAMSMALSLTAAQLTELYCDYGSGGNGDCERDGKYTYCVSAVHKAV</sequence>
<dbReference type="RefSeq" id="XP_047762587.1">
    <property type="nucleotide sequence ID" value="XM_047905691.1"/>
</dbReference>